<sequence>MQRAQLTSQALLAIAILYACLSPATCVYEAKILAFLEEFRVRMCHPIPNLGLPALDPLQFGPVETELNNKYLVDFTGSIDNFQLHGLSDFDVPALSLSPVPTLKNTINVTLPLTHFESLYTAKGSLAYILNLAGDGNAETSITNLSILISFRLRSVSPLAIYSLQIELGLGGLWINFENLMEEERINDFIHALVNELGVELLGDVWDYEQGTVVSKVQAAVNKFLGQFTLSEIIQIIIGGGGEGESAPIFEGVEPDCKLEASPTP</sequence>
<keyword evidence="3" id="KW-1185">Reference proteome</keyword>
<protein>
    <submittedName>
        <fullName evidence="2">GG16899</fullName>
    </submittedName>
</protein>
<dbReference type="Proteomes" id="UP000008711">
    <property type="component" value="Unassembled WGS sequence"/>
</dbReference>
<reference evidence="2 3" key="1">
    <citation type="journal article" date="2007" name="Nature">
        <title>Evolution of genes and genomes on the Drosophila phylogeny.</title>
        <authorList>
            <consortium name="Drosophila 12 Genomes Consortium"/>
            <person name="Clark A.G."/>
            <person name="Eisen M.B."/>
            <person name="Smith D.R."/>
            <person name="Bergman C.M."/>
            <person name="Oliver B."/>
            <person name="Markow T.A."/>
            <person name="Kaufman T.C."/>
            <person name="Kellis M."/>
            <person name="Gelbart W."/>
            <person name="Iyer V.N."/>
            <person name="Pollard D.A."/>
            <person name="Sackton T.B."/>
            <person name="Larracuente A.M."/>
            <person name="Singh N.D."/>
            <person name="Abad J.P."/>
            <person name="Abt D.N."/>
            <person name="Adryan B."/>
            <person name="Aguade M."/>
            <person name="Akashi H."/>
            <person name="Anderson W.W."/>
            <person name="Aquadro C.F."/>
            <person name="Ardell D.H."/>
            <person name="Arguello R."/>
            <person name="Artieri C.G."/>
            <person name="Barbash D.A."/>
            <person name="Barker D."/>
            <person name="Barsanti P."/>
            <person name="Batterham P."/>
            <person name="Batzoglou S."/>
            <person name="Begun D."/>
            <person name="Bhutkar A."/>
            <person name="Blanco E."/>
            <person name="Bosak S.A."/>
            <person name="Bradley R.K."/>
            <person name="Brand A.D."/>
            <person name="Brent M.R."/>
            <person name="Brooks A.N."/>
            <person name="Brown R.H."/>
            <person name="Butlin R.K."/>
            <person name="Caggese C."/>
            <person name="Calvi B.R."/>
            <person name="Bernardo de Carvalho A."/>
            <person name="Caspi A."/>
            <person name="Castrezana S."/>
            <person name="Celniker S.E."/>
            <person name="Chang J.L."/>
            <person name="Chapple C."/>
            <person name="Chatterji S."/>
            <person name="Chinwalla A."/>
            <person name="Civetta A."/>
            <person name="Clifton S.W."/>
            <person name="Comeron J.M."/>
            <person name="Costello J.C."/>
            <person name="Coyne J.A."/>
            <person name="Daub J."/>
            <person name="David R.G."/>
            <person name="Delcher A.L."/>
            <person name="Delehaunty K."/>
            <person name="Do C.B."/>
            <person name="Ebling H."/>
            <person name="Edwards K."/>
            <person name="Eickbush T."/>
            <person name="Evans J.D."/>
            <person name="Filipski A."/>
            <person name="Findeiss S."/>
            <person name="Freyhult E."/>
            <person name="Fulton L."/>
            <person name="Fulton R."/>
            <person name="Garcia A.C."/>
            <person name="Gardiner A."/>
            <person name="Garfield D.A."/>
            <person name="Garvin B.E."/>
            <person name="Gibson G."/>
            <person name="Gilbert D."/>
            <person name="Gnerre S."/>
            <person name="Godfrey J."/>
            <person name="Good R."/>
            <person name="Gotea V."/>
            <person name="Gravely B."/>
            <person name="Greenberg A.J."/>
            <person name="Griffiths-Jones S."/>
            <person name="Gross S."/>
            <person name="Guigo R."/>
            <person name="Gustafson E.A."/>
            <person name="Haerty W."/>
            <person name="Hahn M.W."/>
            <person name="Halligan D.L."/>
            <person name="Halpern A.L."/>
            <person name="Halter G.M."/>
            <person name="Han M.V."/>
            <person name="Heger A."/>
            <person name="Hillier L."/>
            <person name="Hinrichs A.S."/>
            <person name="Holmes I."/>
            <person name="Hoskins R.A."/>
            <person name="Hubisz M.J."/>
            <person name="Hultmark D."/>
            <person name="Huntley M.A."/>
            <person name="Jaffe D.B."/>
            <person name="Jagadeeshan S."/>
            <person name="Jeck W.R."/>
            <person name="Johnson J."/>
            <person name="Jones C.D."/>
            <person name="Jordan W.C."/>
            <person name="Karpen G.H."/>
            <person name="Kataoka E."/>
            <person name="Keightley P.D."/>
            <person name="Kheradpour P."/>
            <person name="Kirkness E.F."/>
            <person name="Koerich L.B."/>
            <person name="Kristiansen K."/>
            <person name="Kudrna D."/>
            <person name="Kulathinal R.J."/>
            <person name="Kumar S."/>
            <person name="Kwok R."/>
            <person name="Lander E."/>
            <person name="Langley C.H."/>
            <person name="Lapoint R."/>
            <person name="Lazzaro B.P."/>
            <person name="Lee S.J."/>
            <person name="Levesque L."/>
            <person name="Li R."/>
            <person name="Lin C.F."/>
            <person name="Lin M.F."/>
            <person name="Lindblad-Toh K."/>
            <person name="Llopart A."/>
            <person name="Long M."/>
            <person name="Low L."/>
            <person name="Lozovsky E."/>
            <person name="Lu J."/>
            <person name="Luo M."/>
            <person name="Machado C.A."/>
            <person name="Makalowski W."/>
            <person name="Marzo M."/>
            <person name="Matsuda M."/>
            <person name="Matzkin L."/>
            <person name="McAllister B."/>
            <person name="McBride C.S."/>
            <person name="McKernan B."/>
            <person name="McKernan K."/>
            <person name="Mendez-Lago M."/>
            <person name="Minx P."/>
            <person name="Mollenhauer M.U."/>
            <person name="Montooth K."/>
            <person name="Mount S.M."/>
            <person name="Mu X."/>
            <person name="Myers E."/>
            <person name="Negre B."/>
            <person name="Newfeld S."/>
            <person name="Nielsen R."/>
            <person name="Noor M.A."/>
            <person name="O'Grady P."/>
            <person name="Pachter L."/>
            <person name="Papaceit M."/>
            <person name="Parisi M.J."/>
            <person name="Parisi M."/>
            <person name="Parts L."/>
            <person name="Pedersen J.S."/>
            <person name="Pesole G."/>
            <person name="Phillippy A.M."/>
            <person name="Ponting C.P."/>
            <person name="Pop M."/>
            <person name="Porcelli D."/>
            <person name="Powell J.R."/>
            <person name="Prohaska S."/>
            <person name="Pruitt K."/>
            <person name="Puig M."/>
            <person name="Quesneville H."/>
            <person name="Ram K.R."/>
            <person name="Rand D."/>
            <person name="Rasmussen M.D."/>
            <person name="Reed L.K."/>
            <person name="Reenan R."/>
            <person name="Reily A."/>
            <person name="Remington K.A."/>
            <person name="Rieger T.T."/>
            <person name="Ritchie M.G."/>
            <person name="Robin C."/>
            <person name="Rogers Y.H."/>
            <person name="Rohde C."/>
            <person name="Rozas J."/>
            <person name="Rubenfield M.J."/>
            <person name="Ruiz A."/>
            <person name="Russo S."/>
            <person name="Salzberg S.L."/>
            <person name="Sanchez-Gracia A."/>
            <person name="Saranga D.J."/>
            <person name="Sato H."/>
            <person name="Schaeffer S.W."/>
            <person name="Schatz M.C."/>
            <person name="Schlenke T."/>
            <person name="Schwartz R."/>
            <person name="Segarra C."/>
            <person name="Singh R.S."/>
            <person name="Sirot L."/>
            <person name="Sirota M."/>
            <person name="Sisneros N.B."/>
            <person name="Smith C.D."/>
            <person name="Smith T.F."/>
            <person name="Spieth J."/>
            <person name="Stage D.E."/>
            <person name="Stark A."/>
            <person name="Stephan W."/>
            <person name="Strausberg R.L."/>
            <person name="Strempel S."/>
            <person name="Sturgill D."/>
            <person name="Sutton G."/>
            <person name="Sutton G.G."/>
            <person name="Tao W."/>
            <person name="Teichmann S."/>
            <person name="Tobari Y.N."/>
            <person name="Tomimura Y."/>
            <person name="Tsolas J.M."/>
            <person name="Valente V.L."/>
            <person name="Venter E."/>
            <person name="Venter J.C."/>
            <person name="Vicario S."/>
            <person name="Vieira F.G."/>
            <person name="Vilella A.J."/>
            <person name="Villasante A."/>
            <person name="Walenz B."/>
            <person name="Wang J."/>
            <person name="Wasserman M."/>
            <person name="Watts T."/>
            <person name="Wilson D."/>
            <person name="Wilson R.K."/>
            <person name="Wing R.A."/>
            <person name="Wolfner M.F."/>
            <person name="Wong A."/>
            <person name="Wong G.K."/>
            <person name="Wu C.I."/>
            <person name="Wu G."/>
            <person name="Yamamoto D."/>
            <person name="Yang H.P."/>
            <person name="Yang S.P."/>
            <person name="Yorke J.A."/>
            <person name="Yoshida K."/>
            <person name="Zdobnov E."/>
            <person name="Zhang P."/>
            <person name="Zhang Y."/>
            <person name="Zimin A.V."/>
            <person name="Baldwin J."/>
            <person name="Abdouelleil A."/>
            <person name="Abdulkadir J."/>
            <person name="Abebe A."/>
            <person name="Abera B."/>
            <person name="Abreu J."/>
            <person name="Acer S.C."/>
            <person name="Aftuck L."/>
            <person name="Alexander A."/>
            <person name="An P."/>
            <person name="Anderson E."/>
            <person name="Anderson S."/>
            <person name="Arachi H."/>
            <person name="Azer M."/>
            <person name="Bachantsang P."/>
            <person name="Barry A."/>
            <person name="Bayul T."/>
            <person name="Berlin A."/>
            <person name="Bessette D."/>
            <person name="Bloom T."/>
            <person name="Blye J."/>
            <person name="Boguslavskiy L."/>
            <person name="Bonnet C."/>
            <person name="Boukhgalter B."/>
            <person name="Bourzgui I."/>
            <person name="Brown A."/>
            <person name="Cahill P."/>
            <person name="Channer S."/>
            <person name="Cheshatsang Y."/>
            <person name="Chuda L."/>
            <person name="Citroen M."/>
            <person name="Collymore A."/>
            <person name="Cooke P."/>
            <person name="Costello M."/>
            <person name="D'Aco K."/>
            <person name="Daza R."/>
            <person name="De Haan G."/>
            <person name="DeGray S."/>
            <person name="DeMaso C."/>
            <person name="Dhargay N."/>
            <person name="Dooley K."/>
            <person name="Dooley E."/>
            <person name="Doricent M."/>
            <person name="Dorje P."/>
            <person name="Dorjee K."/>
            <person name="Dupes A."/>
            <person name="Elong R."/>
            <person name="Falk J."/>
            <person name="Farina A."/>
            <person name="Faro S."/>
            <person name="Ferguson D."/>
            <person name="Fisher S."/>
            <person name="Foley C.D."/>
            <person name="Franke A."/>
            <person name="Friedrich D."/>
            <person name="Gadbois L."/>
            <person name="Gearin G."/>
            <person name="Gearin C.R."/>
            <person name="Giannoukos G."/>
            <person name="Goode T."/>
            <person name="Graham J."/>
            <person name="Grandbois E."/>
            <person name="Grewal S."/>
            <person name="Gyaltsen K."/>
            <person name="Hafez N."/>
            <person name="Hagos B."/>
            <person name="Hall J."/>
            <person name="Henson C."/>
            <person name="Hollinger A."/>
            <person name="Honan T."/>
            <person name="Huard M.D."/>
            <person name="Hughes L."/>
            <person name="Hurhula B."/>
            <person name="Husby M.E."/>
            <person name="Kamat A."/>
            <person name="Kanga B."/>
            <person name="Kashin S."/>
            <person name="Khazanovich D."/>
            <person name="Kisner P."/>
            <person name="Lance K."/>
            <person name="Lara M."/>
            <person name="Lee W."/>
            <person name="Lennon N."/>
            <person name="Letendre F."/>
            <person name="LeVine R."/>
            <person name="Lipovsky A."/>
            <person name="Liu X."/>
            <person name="Liu J."/>
            <person name="Liu S."/>
            <person name="Lokyitsang T."/>
            <person name="Lokyitsang Y."/>
            <person name="Lubonja R."/>
            <person name="Lui A."/>
            <person name="MacDonald P."/>
            <person name="Magnisalis V."/>
            <person name="Maru K."/>
            <person name="Matthews C."/>
            <person name="McCusker W."/>
            <person name="McDonough S."/>
            <person name="Mehta T."/>
            <person name="Meldrim J."/>
            <person name="Meneus L."/>
            <person name="Mihai O."/>
            <person name="Mihalev A."/>
            <person name="Mihova T."/>
            <person name="Mittelman R."/>
            <person name="Mlenga V."/>
            <person name="Montmayeur A."/>
            <person name="Mulrain L."/>
            <person name="Navidi A."/>
            <person name="Naylor J."/>
            <person name="Negash T."/>
            <person name="Nguyen T."/>
            <person name="Nguyen N."/>
            <person name="Nicol R."/>
            <person name="Norbu C."/>
            <person name="Norbu N."/>
            <person name="Novod N."/>
            <person name="O'Neill B."/>
            <person name="Osman S."/>
            <person name="Markiewicz E."/>
            <person name="Oyono O.L."/>
            <person name="Patti C."/>
            <person name="Phunkhang P."/>
            <person name="Pierre F."/>
            <person name="Priest M."/>
            <person name="Raghuraman S."/>
            <person name="Rege F."/>
            <person name="Reyes R."/>
            <person name="Rise C."/>
            <person name="Rogov P."/>
            <person name="Ross K."/>
            <person name="Ryan E."/>
            <person name="Settipalli S."/>
            <person name="Shea T."/>
            <person name="Sherpa N."/>
            <person name="Shi L."/>
            <person name="Shih D."/>
            <person name="Sparrow T."/>
            <person name="Spaulding J."/>
            <person name="Stalker J."/>
            <person name="Stange-Thomann N."/>
            <person name="Stavropoulos S."/>
            <person name="Stone C."/>
            <person name="Strader C."/>
            <person name="Tesfaye S."/>
            <person name="Thomson T."/>
            <person name="Thoulutsang Y."/>
            <person name="Thoulutsang D."/>
            <person name="Topham K."/>
            <person name="Topping I."/>
            <person name="Tsamla T."/>
            <person name="Vassiliev H."/>
            <person name="Vo A."/>
            <person name="Wangchuk T."/>
            <person name="Wangdi T."/>
            <person name="Weiand M."/>
            <person name="Wilkinson J."/>
            <person name="Wilson A."/>
            <person name="Yadav S."/>
            <person name="Young G."/>
            <person name="Yu Q."/>
            <person name="Zembek L."/>
            <person name="Zhong D."/>
            <person name="Zimmer A."/>
            <person name="Zwirko Z."/>
            <person name="Jaffe D.B."/>
            <person name="Alvarez P."/>
            <person name="Brockman W."/>
            <person name="Butler J."/>
            <person name="Chin C."/>
            <person name="Gnerre S."/>
            <person name="Grabherr M."/>
            <person name="Kleber M."/>
            <person name="Mauceli E."/>
            <person name="MacCallum I."/>
        </authorList>
    </citation>
    <scope>NUCLEOTIDE SEQUENCE [LARGE SCALE GENOMIC DNA]</scope>
    <source>
        <strain evidence="2 3">TSC#14021-0224.01</strain>
    </source>
</reference>
<dbReference type="Pfam" id="PF06585">
    <property type="entry name" value="JHBP"/>
    <property type="match status" value="1"/>
</dbReference>
<evidence type="ECO:0000256" key="1">
    <source>
        <dbReference type="SAM" id="SignalP"/>
    </source>
</evidence>
<name>B3P0S4_DROER</name>
<dbReference type="EMBL" id="CH954181">
    <property type="protein sequence ID" value="EDV48972.1"/>
    <property type="molecule type" value="Genomic_DNA"/>
</dbReference>
<dbReference type="AlphaFoldDB" id="B3P0S4"/>
<proteinExistence type="predicted"/>
<gene>
    <name evidence="2" type="primary">Dere\GG16899</name>
    <name evidence="2" type="ORF">Dere_GG16899</name>
</gene>
<dbReference type="KEGG" id="der:6553178"/>
<dbReference type="SMART" id="SM00700">
    <property type="entry name" value="JHBP"/>
    <property type="match status" value="1"/>
</dbReference>
<dbReference type="InterPro" id="IPR038606">
    <property type="entry name" value="To_sf"/>
</dbReference>
<dbReference type="GO" id="GO:0005615">
    <property type="term" value="C:extracellular space"/>
    <property type="evidence" value="ECO:0007669"/>
    <property type="project" value="TreeGrafter"/>
</dbReference>
<reference evidence="2 3" key="2">
    <citation type="journal article" date="2008" name="Bioinformatics">
        <title>Assembly reconciliation.</title>
        <authorList>
            <person name="Zimin A.V."/>
            <person name="Smith D.R."/>
            <person name="Sutton G."/>
            <person name="Yorke J.A."/>
        </authorList>
    </citation>
    <scope>NUCLEOTIDE SEQUENCE [LARGE SCALE GENOMIC DNA]</scope>
    <source>
        <strain evidence="2 3">TSC#14021-0224.01</strain>
    </source>
</reference>
<feature type="chain" id="PRO_5002795947" evidence="1">
    <location>
        <begin position="27"/>
        <end position="265"/>
    </location>
</feature>
<dbReference type="PANTHER" id="PTHR11008:SF29">
    <property type="entry name" value="IP17226P"/>
    <property type="match status" value="1"/>
</dbReference>
<dbReference type="Gene3D" id="3.15.10.30">
    <property type="entry name" value="Haemolymph juvenile hormone binding protein"/>
    <property type="match status" value="1"/>
</dbReference>
<accession>B3P0S4</accession>
<dbReference type="HOGENOM" id="CLU_1062715_0_0_1"/>
<keyword evidence="1" id="KW-0732">Signal</keyword>
<evidence type="ECO:0000313" key="3">
    <source>
        <dbReference type="Proteomes" id="UP000008711"/>
    </source>
</evidence>
<dbReference type="eggNOG" id="ENOG502SB1B">
    <property type="taxonomic scope" value="Eukaryota"/>
</dbReference>
<dbReference type="OMA" id="VEPDCKP"/>
<evidence type="ECO:0000313" key="2">
    <source>
        <dbReference type="EMBL" id="EDV48972.1"/>
    </source>
</evidence>
<dbReference type="PANTHER" id="PTHR11008">
    <property type="entry name" value="PROTEIN TAKEOUT-LIKE PROTEIN"/>
    <property type="match status" value="1"/>
</dbReference>
<dbReference type="OrthoDB" id="6380971at2759"/>
<feature type="signal peptide" evidence="1">
    <location>
        <begin position="1"/>
        <end position="26"/>
    </location>
</feature>
<dbReference type="PhylomeDB" id="B3P0S4"/>
<dbReference type="InterPro" id="IPR010562">
    <property type="entry name" value="Haemolymph_juvenile_hormone-bd"/>
</dbReference>
<dbReference type="PROSITE" id="PS51257">
    <property type="entry name" value="PROKAR_LIPOPROTEIN"/>
    <property type="match status" value="1"/>
</dbReference>
<organism evidence="2 3">
    <name type="scientific">Drosophila erecta</name>
    <name type="common">Fruit fly</name>
    <dbReference type="NCBI Taxonomy" id="7220"/>
    <lineage>
        <taxon>Eukaryota</taxon>
        <taxon>Metazoa</taxon>
        <taxon>Ecdysozoa</taxon>
        <taxon>Arthropoda</taxon>
        <taxon>Hexapoda</taxon>
        <taxon>Insecta</taxon>
        <taxon>Pterygota</taxon>
        <taxon>Neoptera</taxon>
        <taxon>Endopterygota</taxon>
        <taxon>Diptera</taxon>
        <taxon>Brachycera</taxon>
        <taxon>Muscomorpha</taxon>
        <taxon>Ephydroidea</taxon>
        <taxon>Drosophilidae</taxon>
        <taxon>Drosophila</taxon>
        <taxon>Sophophora</taxon>
    </lineage>
</organism>